<keyword evidence="3" id="KW-1185">Reference proteome</keyword>
<dbReference type="AlphaFoldDB" id="A0A9W8J340"/>
<protein>
    <submittedName>
        <fullName evidence="2">Uncharacterized protein</fullName>
    </submittedName>
</protein>
<name>A0A9W8J340_9AGAR</name>
<evidence type="ECO:0000256" key="1">
    <source>
        <dbReference type="SAM" id="MobiDB-lite"/>
    </source>
</evidence>
<comment type="caution">
    <text evidence="2">The sequence shown here is derived from an EMBL/GenBank/DDBJ whole genome shotgun (WGS) entry which is preliminary data.</text>
</comment>
<sequence length="141" mass="15554">MEPFLSNSSGATGSASLASFASESRQFTGPTSAQPPPLRPSFSDNLERRPPVFNESTASVFAEVASGHRSVALVESVLLMRTAMARDHVLRCCLQFFGCCLWANAADPHLTGFFENFCKLGKKPIDLIINFLTYLWEYAER</sequence>
<evidence type="ECO:0000313" key="3">
    <source>
        <dbReference type="Proteomes" id="UP001140091"/>
    </source>
</evidence>
<accession>A0A9W8J340</accession>
<evidence type="ECO:0000313" key="2">
    <source>
        <dbReference type="EMBL" id="KAJ2927616.1"/>
    </source>
</evidence>
<dbReference type="Proteomes" id="UP001140091">
    <property type="component" value="Unassembled WGS sequence"/>
</dbReference>
<feature type="region of interest" description="Disordered" evidence="1">
    <location>
        <begin position="21"/>
        <end position="50"/>
    </location>
</feature>
<dbReference type="EMBL" id="JANBPK010000974">
    <property type="protein sequence ID" value="KAJ2927616.1"/>
    <property type="molecule type" value="Genomic_DNA"/>
</dbReference>
<feature type="non-terminal residue" evidence="2">
    <location>
        <position position="1"/>
    </location>
</feature>
<organism evidence="2 3">
    <name type="scientific">Candolleomyces eurysporus</name>
    <dbReference type="NCBI Taxonomy" id="2828524"/>
    <lineage>
        <taxon>Eukaryota</taxon>
        <taxon>Fungi</taxon>
        <taxon>Dikarya</taxon>
        <taxon>Basidiomycota</taxon>
        <taxon>Agaricomycotina</taxon>
        <taxon>Agaricomycetes</taxon>
        <taxon>Agaricomycetidae</taxon>
        <taxon>Agaricales</taxon>
        <taxon>Agaricineae</taxon>
        <taxon>Psathyrellaceae</taxon>
        <taxon>Candolleomyces</taxon>
    </lineage>
</organism>
<gene>
    <name evidence="2" type="ORF">H1R20_g9493</name>
</gene>
<feature type="compositionally biased region" description="Polar residues" evidence="1">
    <location>
        <begin position="23"/>
        <end position="32"/>
    </location>
</feature>
<reference evidence="2" key="1">
    <citation type="submission" date="2022-06" db="EMBL/GenBank/DDBJ databases">
        <title>Genome Sequence of Candolleomyces eurysporus.</title>
        <authorList>
            <person name="Buettner E."/>
        </authorList>
    </citation>
    <scope>NUCLEOTIDE SEQUENCE</scope>
    <source>
        <strain evidence="2">VTCC 930004</strain>
    </source>
</reference>
<proteinExistence type="predicted"/>